<keyword evidence="1" id="KW-0812">Transmembrane</keyword>
<keyword evidence="1" id="KW-0472">Membrane</keyword>
<evidence type="ECO:0000256" key="1">
    <source>
        <dbReference type="SAM" id="Phobius"/>
    </source>
</evidence>
<accession>A0AAF0EY32</accession>
<dbReference type="EMBL" id="CP119881">
    <property type="protein sequence ID" value="WFD36842.1"/>
    <property type="molecule type" value="Genomic_DNA"/>
</dbReference>
<keyword evidence="1" id="KW-1133">Transmembrane helix</keyword>
<dbReference type="PANTHER" id="PTHR35519:SF2">
    <property type="entry name" value="PH DOMAIN PROTEIN"/>
    <property type="match status" value="1"/>
</dbReference>
<name>A0AAF0EY32_9BASI</name>
<dbReference type="PANTHER" id="PTHR35519">
    <property type="entry name" value="MEMBRANE PROTEINS"/>
    <property type="match status" value="1"/>
</dbReference>
<proteinExistence type="predicted"/>
<evidence type="ECO:0000313" key="2">
    <source>
        <dbReference type="EMBL" id="WFD36842.1"/>
    </source>
</evidence>
<dbReference type="AlphaFoldDB" id="A0AAF0EY32"/>
<dbReference type="Proteomes" id="UP001219933">
    <property type="component" value="Chromosome 5"/>
</dbReference>
<evidence type="ECO:0000313" key="3">
    <source>
        <dbReference type="Proteomes" id="UP001219933"/>
    </source>
</evidence>
<keyword evidence="3" id="KW-1185">Reference proteome</keyword>
<protein>
    <submittedName>
        <fullName evidence="2">Uncharacterized protein</fullName>
    </submittedName>
</protein>
<feature type="transmembrane region" description="Helical" evidence="1">
    <location>
        <begin position="69"/>
        <end position="92"/>
    </location>
</feature>
<reference evidence="2" key="1">
    <citation type="submission" date="2023-03" db="EMBL/GenBank/DDBJ databases">
        <title>Mating type loci evolution in Malassezia.</title>
        <authorList>
            <person name="Coelho M.A."/>
        </authorList>
    </citation>
    <scope>NUCLEOTIDE SEQUENCE</scope>
    <source>
        <strain evidence="2">CBS 11721</strain>
    </source>
</reference>
<sequence length="181" mass="19814">MATTILKATAGRYIGDAVDKLGPADPYYEYSEVNGKKKRKQEAKILKKVKKRAYYLDRGFKLCGLQCGWTFFLGLIPFLGEIINALLSYNLIIKKAKQIEGIPDSVISRMVFNTTVSTGMGLVPLVGDIALAAWKGNWRSAAVLEDYLRERGAANLLKQNAPAAPPVVPPRPAASSSAHYL</sequence>
<dbReference type="InterPro" id="IPR025187">
    <property type="entry name" value="DUF4112"/>
</dbReference>
<gene>
    <name evidence="2" type="ORF">MCUN1_003732</name>
</gene>
<dbReference type="Pfam" id="PF13430">
    <property type="entry name" value="DUF4112"/>
    <property type="match status" value="1"/>
</dbReference>
<organism evidence="2 3">
    <name type="scientific">Malassezia cuniculi</name>
    <dbReference type="NCBI Taxonomy" id="948313"/>
    <lineage>
        <taxon>Eukaryota</taxon>
        <taxon>Fungi</taxon>
        <taxon>Dikarya</taxon>
        <taxon>Basidiomycota</taxon>
        <taxon>Ustilaginomycotina</taxon>
        <taxon>Malasseziomycetes</taxon>
        <taxon>Malasseziales</taxon>
        <taxon>Malasseziaceae</taxon>
        <taxon>Malassezia</taxon>
    </lineage>
</organism>